<dbReference type="Pfam" id="PF00246">
    <property type="entry name" value="Peptidase_M14"/>
    <property type="match status" value="3"/>
</dbReference>
<dbReference type="GO" id="GO:0016485">
    <property type="term" value="P:protein processing"/>
    <property type="evidence" value="ECO:0007669"/>
    <property type="project" value="TreeGrafter"/>
</dbReference>
<evidence type="ECO:0000256" key="1">
    <source>
        <dbReference type="ARBA" id="ARBA00001947"/>
    </source>
</evidence>
<feature type="active site" description="Proton donor/acceptor" evidence="9">
    <location>
        <position position="652"/>
    </location>
</feature>
<dbReference type="PROSITE" id="PS00133">
    <property type="entry name" value="CARBOXYPEPT_ZN_2"/>
    <property type="match status" value="2"/>
</dbReference>
<comment type="cofactor">
    <cofactor evidence="1">
        <name>Zn(2+)</name>
        <dbReference type="ChEBI" id="CHEBI:29105"/>
    </cofactor>
</comment>
<feature type="signal peptide" evidence="10">
    <location>
        <begin position="1"/>
        <end position="19"/>
    </location>
</feature>
<organism evidence="12 13">
    <name type="scientific">Brachionus plicatilis</name>
    <name type="common">Marine rotifer</name>
    <name type="synonym">Brachionus muelleri</name>
    <dbReference type="NCBI Taxonomy" id="10195"/>
    <lineage>
        <taxon>Eukaryota</taxon>
        <taxon>Metazoa</taxon>
        <taxon>Spiralia</taxon>
        <taxon>Gnathifera</taxon>
        <taxon>Rotifera</taxon>
        <taxon>Eurotatoria</taxon>
        <taxon>Monogononta</taxon>
        <taxon>Pseudotrocha</taxon>
        <taxon>Ploima</taxon>
        <taxon>Brachionidae</taxon>
        <taxon>Brachionus</taxon>
    </lineage>
</organism>
<dbReference type="PANTHER" id="PTHR11532:SF84">
    <property type="entry name" value="CARBOXYPEPTIDASE M"/>
    <property type="match status" value="1"/>
</dbReference>
<name>A0A3M7QNA2_BRAPC</name>
<keyword evidence="8" id="KW-0325">Glycoprotein</keyword>
<keyword evidence="4" id="KW-0645">Protease</keyword>
<dbReference type="InterPro" id="IPR000834">
    <property type="entry name" value="Peptidase_M14"/>
</dbReference>
<dbReference type="SUPFAM" id="SSF53187">
    <property type="entry name" value="Zn-dependent exopeptidases"/>
    <property type="match status" value="3"/>
</dbReference>
<evidence type="ECO:0000256" key="7">
    <source>
        <dbReference type="ARBA" id="ARBA00022833"/>
    </source>
</evidence>
<dbReference type="PANTHER" id="PTHR11532">
    <property type="entry name" value="PROTEASE M14 CARBOXYPEPTIDASE"/>
    <property type="match status" value="1"/>
</dbReference>
<evidence type="ECO:0000256" key="3">
    <source>
        <dbReference type="ARBA" id="ARBA00022645"/>
    </source>
</evidence>
<dbReference type="SMART" id="SM00631">
    <property type="entry name" value="Zn_pept"/>
    <property type="match status" value="3"/>
</dbReference>
<feature type="active site" description="Proton donor/acceptor" evidence="9">
    <location>
        <position position="1036"/>
    </location>
</feature>
<feature type="active site" description="Proton donor/acceptor" evidence="9">
    <location>
        <position position="281"/>
    </location>
</feature>
<dbReference type="InterPro" id="IPR050753">
    <property type="entry name" value="Peptidase_M14_domain"/>
</dbReference>
<evidence type="ECO:0000256" key="6">
    <source>
        <dbReference type="ARBA" id="ARBA00022801"/>
    </source>
</evidence>
<keyword evidence="7" id="KW-0862">Zinc</keyword>
<dbReference type="InterPro" id="IPR057246">
    <property type="entry name" value="CARBOXYPEPT_ZN_1"/>
</dbReference>
<comment type="caution">
    <text evidence="12">The sequence shown here is derived from an EMBL/GenBank/DDBJ whole genome shotgun (WGS) entry which is preliminary data.</text>
</comment>
<keyword evidence="10" id="KW-0732">Signal</keyword>
<evidence type="ECO:0000313" key="13">
    <source>
        <dbReference type="Proteomes" id="UP000276133"/>
    </source>
</evidence>
<evidence type="ECO:0000256" key="2">
    <source>
        <dbReference type="ARBA" id="ARBA00005988"/>
    </source>
</evidence>
<evidence type="ECO:0000256" key="5">
    <source>
        <dbReference type="ARBA" id="ARBA00022723"/>
    </source>
</evidence>
<accession>A0A3M7QNA2</accession>
<dbReference type="STRING" id="10195.A0A3M7QNA2"/>
<dbReference type="GO" id="GO:0008270">
    <property type="term" value="F:zinc ion binding"/>
    <property type="evidence" value="ECO:0007669"/>
    <property type="project" value="InterPro"/>
</dbReference>
<dbReference type="InterPro" id="IPR057247">
    <property type="entry name" value="CARBOXYPEPT_ZN_2"/>
</dbReference>
<keyword evidence="13" id="KW-1185">Reference proteome</keyword>
<protein>
    <submittedName>
        <fullName evidence="12">Carboxypeptidase D</fullName>
    </submittedName>
</protein>
<dbReference type="FunFam" id="3.40.630.10:FF:000020">
    <property type="entry name" value="Carboxypeptidase D"/>
    <property type="match status" value="2"/>
</dbReference>
<dbReference type="AlphaFoldDB" id="A0A3M7QNA2"/>
<evidence type="ECO:0000256" key="4">
    <source>
        <dbReference type="ARBA" id="ARBA00022670"/>
    </source>
</evidence>
<dbReference type="CDD" id="cd11308">
    <property type="entry name" value="Peptidase_M14NE-CP-C_like"/>
    <property type="match status" value="1"/>
</dbReference>
<dbReference type="Gene3D" id="3.40.630.10">
    <property type="entry name" value="Zn peptidases"/>
    <property type="match status" value="3"/>
</dbReference>
<dbReference type="Proteomes" id="UP000276133">
    <property type="component" value="Unassembled WGS sequence"/>
</dbReference>
<gene>
    <name evidence="12" type="ORF">BpHYR1_037964</name>
</gene>
<proteinExistence type="inferred from homology"/>
<evidence type="ECO:0000259" key="11">
    <source>
        <dbReference type="PROSITE" id="PS52035"/>
    </source>
</evidence>
<feature type="domain" description="Peptidase M14" evidence="11">
    <location>
        <begin position="23"/>
        <end position="311"/>
    </location>
</feature>
<dbReference type="GO" id="GO:0006518">
    <property type="term" value="P:peptide metabolic process"/>
    <property type="evidence" value="ECO:0007669"/>
    <property type="project" value="TreeGrafter"/>
</dbReference>
<evidence type="ECO:0000256" key="10">
    <source>
        <dbReference type="SAM" id="SignalP"/>
    </source>
</evidence>
<evidence type="ECO:0000313" key="12">
    <source>
        <dbReference type="EMBL" id="RNA12428.1"/>
    </source>
</evidence>
<keyword evidence="3 12" id="KW-0121">Carboxypeptidase</keyword>
<dbReference type="PRINTS" id="PR00765">
    <property type="entry name" value="CRBOXYPTASEA"/>
</dbReference>
<keyword evidence="5" id="KW-0479">Metal-binding</keyword>
<evidence type="ECO:0000256" key="9">
    <source>
        <dbReference type="PROSITE-ProRule" id="PRU01379"/>
    </source>
</evidence>
<dbReference type="InterPro" id="IPR008969">
    <property type="entry name" value="CarboxyPept-like_regulatory"/>
</dbReference>
<dbReference type="EMBL" id="REGN01005694">
    <property type="protein sequence ID" value="RNA12428.1"/>
    <property type="molecule type" value="Genomic_DNA"/>
</dbReference>
<evidence type="ECO:0000256" key="8">
    <source>
        <dbReference type="ARBA" id="ARBA00023180"/>
    </source>
</evidence>
<sequence length="1159" mass="131995">MFGIYLSFLFITNLIQTKAFSHKYHSHEEITSLLKDLSEKNPNNTYLYSIGKSVKGKDLWVLALADSKPDNHVLLRPEVKYVANIHGNEAVGKEILLKLIDYMLNNQKSDPDVDLIMKTMRVHILPLMNPDGYEQSVMGDCDSVQGRANFAGFDLNRNFPELFRKNGNKIQPETESVLKWMASNRFILSGSFHGGALVANYPYDNYFNSKWFFPKASKTNDDDVFRNLALTYSTNHSKMKKGCDGQAFTDGITNGAKWYPLVGGMQDVNYWRYGCMEITLEVSCCKYPPEKELEMMWNDNKKPMIEFLKMANTGLKGVIKFKNGHIGKFLSIKINSREPIFKTSADGEYFKILLPGDYTISILINCKVMYRIRVAIDESNKFLGVTNFLSEICQQHKDKCHLYSIGKSILGNDLIVISIAHKNPDVHIPLRPEVKYVGCIHGNEFVAQDLLVRLIDYLLTNDSDSDVKYITQNMRVHILPIMNPDGFIISDRNLFPSSLGRRNHAGFDLNRNFPDLFRNISSTVQPETNSVLNWLEENDFVLSANFNGGSLVASYPFDNYLNSEYFPKHKSLTNDNDVFVSLAKTYSFNHSKMRYHSCSEFEKFEDGIINGAVNLNIKYLNLVRPLADWYPIAGGMQDVNYWKYGCMEITLEINCERYPDNSSLPEIWIENKSSMLEFLKKANTGVKGIVKFENGIPASNITIMIDSREPYFKTNANGEYYRLLLPGTYNLSVGIECLSIYQALFSISNNSQLLVLNITSILFLYLVGLSELYKFKYHNHTEVYELLSEYAKNFPNKTHLYSIGKSVLGKDLWVLAIADKDPSTHVPLRPEVKLIANIHGNEVIGKEILLKFINDILYNQTMDPDLDSIMKNMRVHYLPLMNPDGLLKSRENDCSSTTGRYNNAGIDLNRNFPDLFDSSAGNTQPETAAVLDWLERNDFMLSASFHGGSLVANYPFDNYPNSIGYSTKESLTKDNDVFVSLSKVYSFNHLNMRTQRCSSFESFDDGITNGAQWYPIVGGMQDVNYWRYGCMELTLEVSCCKYPSSSTIEKFWEENKNAVIEFLNQANTGVKGIVKFENGMSAGNATIRIDSREPYFKTNKNGEYYRILLPGVYNLSVLFDCGYVYDTQITIPSDSKFLVHNITLSNAFLSSYLSKQSNI</sequence>
<comment type="similarity">
    <text evidence="2 9">Belongs to the peptidase M14 family.</text>
</comment>
<reference evidence="12 13" key="1">
    <citation type="journal article" date="2018" name="Sci. Rep.">
        <title>Genomic signatures of local adaptation to the degree of environmental predictability in rotifers.</title>
        <authorList>
            <person name="Franch-Gras L."/>
            <person name="Hahn C."/>
            <person name="Garcia-Roger E.M."/>
            <person name="Carmona M.J."/>
            <person name="Serra M."/>
            <person name="Gomez A."/>
        </authorList>
    </citation>
    <scope>NUCLEOTIDE SEQUENCE [LARGE SCALE GENOMIC DNA]</scope>
    <source>
        <strain evidence="12">HYR1</strain>
    </source>
</reference>
<feature type="chain" id="PRO_5017946412" evidence="10">
    <location>
        <begin position="20"/>
        <end position="1159"/>
    </location>
</feature>
<dbReference type="GO" id="GO:0005615">
    <property type="term" value="C:extracellular space"/>
    <property type="evidence" value="ECO:0007669"/>
    <property type="project" value="TreeGrafter"/>
</dbReference>
<dbReference type="SUPFAM" id="SSF49464">
    <property type="entry name" value="Carboxypeptidase regulatory domain-like"/>
    <property type="match status" value="2"/>
</dbReference>
<dbReference type="OrthoDB" id="10249045at2759"/>
<dbReference type="PROSITE" id="PS52035">
    <property type="entry name" value="PEPTIDASE_M14"/>
    <property type="match status" value="3"/>
</dbReference>
<dbReference type="GO" id="GO:0004181">
    <property type="term" value="F:metallocarboxypeptidase activity"/>
    <property type="evidence" value="ECO:0007669"/>
    <property type="project" value="InterPro"/>
</dbReference>
<dbReference type="PROSITE" id="PS00132">
    <property type="entry name" value="CARBOXYPEPT_ZN_1"/>
    <property type="match status" value="3"/>
</dbReference>
<dbReference type="Gene3D" id="2.60.40.1120">
    <property type="entry name" value="Carboxypeptidase-like, regulatory domain"/>
    <property type="match status" value="2"/>
</dbReference>
<feature type="domain" description="Peptidase M14" evidence="11">
    <location>
        <begin position="378"/>
        <end position="682"/>
    </location>
</feature>
<feature type="domain" description="Peptidase M14" evidence="11">
    <location>
        <begin position="776"/>
        <end position="1066"/>
    </location>
</feature>
<keyword evidence="6" id="KW-0378">Hydrolase</keyword>